<dbReference type="Pfam" id="PF01161">
    <property type="entry name" value="PBP"/>
    <property type="match status" value="1"/>
</dbReference>
<dbReference type="PANTHER" id="PTHR30289">
    <property type="entry name" value="UNCHARACTERIZED PROTEIN YBCL-RELATED"/>
    <property type="match status" value="1"/>
</dbReference>
<dbReference type="InterPro" id="IPR008914">
    <property type="entry name" value="PEBP"/>
</dbReference>
<reference evidence="2 3" key="1">
    <citation type="submission" date="2020-02" db="EMBL/GenBank/DDBJ databases">
        <authorList>
            <person name="Yang Z."/>
        </authorList>
    </citation>
    <scope>NUCLEOTIDE SEQUENCE [LARGE SCALE GENOMIC DNA]</scope>
    <source>
        <strain evidence="2 3">HX-7-9</strain>
    </source>
</reference>
<dbReference type="NCBIfam" id="TIGR00481">
    <property type="entry name" value="YbhB/YbcL family Raf kinase inhibitor-like protein"/>
    <property type="match status" value="1"/>
</dbReference>
<name>A0A6B2KVX7_9NEIS</name>
<protein>
    <submittedName>
        <fullName evidence="2">YbhB/YbcL family Raf kinase inhibitor-like protein</fullName>
    </submittedName>
</protein>
<gene>
    <name evidence="2" type="ORF">GZH52_15420</name>
</gene>
<keyword evidence="3" id="KW-1185">Reference proteome</keyword>
<evidence type="ECO:0000256" key="1">
    <source>
        <dbReference type="SAM" id="SignalP"/>
    </source>
</evidence>
<dbReference type="CDD" id="cd00865">
    <property type="entry name" value="PEBP_bact_arch"/>
    <property type="match status" value="1"/>
</dbReference>
<dbReference type="InterPro" id="IPR005247">
    <property type="entry name" value="YbhB_YbcL/LppC-like"/>
</dbReference>
<comment type="caution">
    <text evidence="2">The sequence shown here is derived from an EMBL/GenBank/DDBJ whole genome shotgun (WGS) entry which is preliminary data.</text>
</comment>
<feature type="signal peptide" evidence="1">
    <location>
        <begin position="1"/>
        <end position="19"/>
    </location>
</feature>
<dbReference type="EMBL" id="JAAGAA010000016">
    <property type="protein sequence ID" value="NDV14159.1"/>
    <property type="molecule type" value="Genomic_DNA"/>
</dbReference>
<accession>A0A6B2KVX7</accession>
<dbReference type="PANTHER" id="PTHR30289:SF1">
    <property type="entry name" value="PEBP (PHOSPHATIDYLETHANOLAMINE-BINDING PROTEIN) FAMILY PROTEIN"/>
    <property type="match status" value="1"/>
</dbReference>
<dbReference type="Gene3D" id="3.90.280.10">
    <property type="entry name" value="PEBP-like"/>
    <property type="match status" value="1"/>
</dbReference>
<sequence>MKPLACAALLCALTLPAHAGKTFTLASPQLGEGVPLSSAQVFQGMGCEGGNRSPALRWDNPPAGTRSFALTVYDPDAPTGSGWWHWLVVNLPANARALPEGASPKAGLPAGTLEIATDFGQPGYGGACPPPGHGMHRYQFTVWALDTDRLPLKADSQAALAGFLLNQHALGKATITATYAR</sequence>
<dbReference type="Proteomes" id="UP000482578">
    <property type="component" value="Unassembled WGS sequence"/>
</dbReference>
<dbReference type="InterPro" id="IPR036610">
    <property type="entry name" value="PEBP-like_sf"/>
</dbReference>
<evidence type="ECO:0000313" key="2">
    <source>
        <dbReference type="EMBL" id="NDV14159.1"/>
    </source>
</evidence>
<dbReference type="SUPFAM" id="SSF49777">
    <property type="entry name" value="PEBP-like"/>
    <property type="match status" value="1"/>
</dbReference>
<evidence type="ECO:0000313" key="3">
    <source>
        <dbReference type="Proteomes" id="UP000482578"/>
    </source>
</evidence>
<dbReference type="AlphaFoldDB" id="A0A6B2KVX7"/>
<proteinExistence type="predicted"/>
<organism evidence="2 3">
    <name type="scientific">Crenobacter caeni</name>
    <dbReference type="NCBI Taxonomy" id="2705474"/>
    <lineage>
        <taxon>Bacteria</taxon>
        <taxon>Pseudomonadati</taxon>
        <taxon>Pseudomonadota</taxon>
        <taxon>Betaproteobacteria</taxon>
        <taxon>Neisseriales</taxon>
        <taxon>Neisseriaceae</taxon>
        <taxon>Crenobacter</taxon>
    </lineage>
</organism>
<dbReference type="RefSeq" id="WP_163317813.1">
    <property type="nucleotide sequence ID" value="NZ_JAAGAA010000016.1"/>
</dbReference>
<keyword evidence="1" id="KW-0732">Signal</keyword>
<feature type="chain" id="PRO_5025380684" evidence="1">
    <location>
        <begin position="20"/>
        <end position="181"/>
    </location>
</feature>